<dbReference type="GO" id="GO:0009236">
    <property type="term" value="P:cobalamin biosynthetic process"/>
    <property type="evidence" value="ECO:0007669"/>
    <property type="project" value="UniProtKB-UniRule"/>
</dbReference>
<comment type="similarity">
    <text evidence="3 9">Belongs to the CobD/CbiB family.</text>
</comment>
<dbReference type="PANTHER" id="PTHR34308">
    <property type="entry name" value="COBALAMIN BIOSYNTHESIS PROTEIN CBIB"/>
    <property type="match status" value="1"/>
</dbReference>
<keyword evidence="6 9" id="KW-0812">Transmembrane</keyword>
<evidence type="ECO:0000313" key="11">
    <source>
        <dbReference type="Proteomes" id="UP000032232"/>
    </source>
</evidence>
<dbReference type="GO" id="GO:0015420">
    <property type="term" value="F:ABC-type vitamin B12 transporter activity"/>
    <property type="evidence" value="ECO:0007669"/>
    <property type="project" value="UniProtKB-UniRule"/>
</dbReference>
<organism evidence="10 11">
    <name type="scientific">Jannaschia aquimarina</name>
    <dbReference type="NCBI Taxonomy" id="935700"/>
    <lineage>
        <taxon>Bacteria</taxon>
        <taxon>Pseudomonadati</taxon>
        <taxon>Pseudomonadota</taxon>
        <taxon>Alphaproteobacteria</taxon>
        <taxon>Rhodobacterales</taxon>
        <taxon>Roseobacteraceae</taxon>
        <taxon>Jannaschia</taxon>
    </lineage>
</organism>
<protein>
    <recommendedName>
        <fullName evidence="9">Cobalamin biosynthesis protein CobD</fullName>
    </recommendedName>
</protein>
<dbReference type="PANTHER" id="PTHR34308:SF1">
    <property type="entry name" value="COBALAMIN BIOSYNTHESIS PROTEIN CBIB"/>
    <property type="match status" value="1"/>
</dbReference>
<dbReference type="GO" id="GO:0005886">
    <property type="term" value="C:plasma membrane"/>
    <property type="evidence" value="ECO:0007669"/>
    <property type="project" value="UniProtKB-SubCell"/>
</dbReference>
<dbReference type="HAMAP" id="MF_00024">
    <property type="entry name" value="CobD_CbiB"/>
    <property type="match status" value="1"/>
</dbReference>
<gene>
    <name evidence="10" type="primary">cbiB</name>
    <name evidence="9" type="synonym">cobD</name>
    <name evidence="10" type="ORF">jaqu_18270</name>
</gene>
<comment type="caution">
    <text evidence="10">The sequence shown here is derived from an EMBL/GenBank/DDBJ whole genome shotgun (WGS) entry which is preliminary data.</text>
</comment>
<comment type="pathway">
    <text evidence="2 9">Cofactor biosynthesis; adenosylcobalamin biosynthesis.</text>
</comment>
<evidence type="ECO:0000256" key="7">
    <source>
        <dbReference type="ARBA" id="ARBA00022989"/>
    </source>
</evidence>
<dbReference type="NCBIfam" id="TIGR00380">
    <property type="entry name" value="cobal_cbiB"/>
    <property type="match status" value="1"/>
</dbReference>
<evidence type="ECO:0000256" key="8">
    <source>
        <dbReference type="ARBA" id="ARBA00023136"/>
    </source>
</evidence>
<evidence type="ECO:0000256" key="3">
    <source>
        <dbReference type="ARBA" id="ARBA00006263"/>
    </source>
</evidence>
<dbReference type="Proteomes" id="UP000032232">
    <property type="component" value="Unassembled WGS sequence"/>
</dbReference>
<sequence>MTLSLALLLDALLGEPDWLWRRLPHPAVLMGRAVEALDARWNHADARRWKGIAALAILVGTAGFVGWTLAALHPALELLVAAVLLAQRSLVEHVRAVARALAIGLPAGRKAVAMIVGRDTADMDEQAVARAAIESAAENLSDGVIAPAFWFAVGGLPAMAAYKMVNTADSTVGYRTPRHADFGWASARLDDVLNWIPARLTAGFILLSTRTSGAGLSADSRLHRSPNAGWPEAAMARALNVALAGPRSYDGTPRDFPWVHPEGRRDPGRAEIDGAVRVLWRTWLAALLCVAIWEAAPHVLFFLAALAI</sequence>
<dbReference type="RefSeq" id="WP_043918653.1">
    <property type="nucleotide sequence ID" value="NZ_FZPF01000003.1"/>
</dbReference>
<comment type="function">
    <text evidence="9">Converts cobyric acid to cobinamide by the addition of aminopropanol on the F carboxylic group.</text>
</comment>
<dbReference type="AlphaFoldDB" id="A0A0D1EL21"/>
<name>A0A0D1EL21_9RHOB</name>
<comment type="caution">
    <text evidence="9">Lacks conserved residue(s) required for the propagation of feature annotation.</text>
</comment>
<evidence type="ECO:0000256" key="2">
    <source>
        <dbReference type="ARBA" id="ARBA00004953"/>
    </source>
</evidence>
<evidence type="ECO:0000256" key="4">
    <source>
        <dbReference type="ARBA" id="ARBA00022475"/>
    </source>
</evidence>
<keyword evidence="8 9" id="KW-0472">Membrane</keyword>
<feature type="transmembrane region" description="Helical" evidence="9">
    <location>
        <begin position="52"/>
        <end position="85"/>
    </location>
</feature>
<dbReference type="EMBL" id="JYFE01000034">
    <property type="protein sequence ID" value="KIT16440.1"/>
    <property type="molecule type" value="Genomic_DNA"/>
</dbReference>
<keyword evidence="7 9" id="KW-1133">Transmembrane helix</keyword>
<evidence type="ECO:0000256" key="6">
    <source>
        <dbReference type="ARBA" id="ARBA00022692"/>
    </source>
</evidence>
<dbReference type="PATRIC" id="fig|935700.4.peg.1895"/>
<dbReference type="GO" id="GO:0048472">
    <property type="term" value="F:threonine-phosphate decarboxylase activity"/>
    <property type="evidence" value="ECO:0007669"/>
    <property type="project" value="InterPro"/>
</dbReference>
<evidence type="ECO:0000256" key="9">
    <source>
        <dbReference type="HAMAP-Rule" id="MF_00024"/>
    </source>
</evidence>
<feature type="transmembrane region" description="Helical" evidence="9">
    <location>
        <begin position="283"/>
        <end position="307"/>
    </location>
</feature>
<keyword evidence="5 9" id="KW-0169">Cobalamin biosynthesis</keyword>
<dbReference type="Pfam" id="PF03186">
    <property type="entry name" value="CobD_Cbib"/>
    <property type="match status" value="1"/>
</dbReference>
<evidence type="ECO:0000256" key="1">
    <source>
        <dbReference type="ARBA" id="ARBA00004651"/>
    </source>
</evidence>
<dbReference type="InterPro" id="IPR004485">
    <property type="entry name" value="Cobalamin_biosynth_CobD/CbiB"/>
</dbReference>
<evidence type="ECO:0000313" key="10">
    <source>
        <dbReference type="EMBL" id="KIT16440.1"/>
    </source>
</evidence>
<dbReference type="OrthoDB" id="9811967at2"/>
<proteinExistence type="inferred from homology"/>
<evidence type="ECO:0000256" key="5">
    <source>
        <dbReference type="ARBA" id="ARBA00022573"/>
    </source>
</evidence>
<dbReference type="STRING" id="935700.jaqu_18270"/>
<accession>A0A0D1EL21</accession>
<keyword evidence="11" id="KW-1185">Reference proteome</keyword>
<keyword evidence="4 9" id="KW-1003">Cell membrane</keyword>
<dbReference type="UniPathway" id="UPA00148"/>
<reference evidence="10 11" key="1">
    <citation type="submission" date="2015-02" db="EMBL/GenBank/DDBJ databases">
        <title>Genome Sequence of Jannaschia aquimarina DSM28248, a member of the Roseobacter clade.</title>
        <authorList>
            <person name="Voget S."/>
            <person name="Daniel R."/>
        </authorList>
    </citation>
    <scope>NUCLEOTIDE SEQUENCE [LARGE SCALE GENOMIC DNA]</scope>
    <source>
        <strain evidence="10 11">GSW-M26</strain>
    </source>
</reference>
<comment type="subcellular location">
    <subcellularLocation>
        <location evidence="1 9">Cell membrane</location>
        <topology evidence="1 9">Multi-pass membrane protein</topology>
    </subcellularLocation>
</comment>